<evidence type="ECO:0000313" key="3">
    <source>
        <dbReference type="Proteomes" id="UP001159405"/>
    </source>
</evidence>
<comment type="caution">
    <text evidence="2">The sequence shown here is derived from an EMBL/GenBank/DDBJ whole genome shotgun (WGS) entry which is preliminary data.</text>
</comment>
<feature type="compositionally biased region" description="Polar residues" evidence="1">
    <location>
        <begin position="62"/>
        <end position="73"/>
    </location>
</feature>
<reference evidence="2 3" key="1">
    <citation type="submission" date="2022-05" db="EMBL/GenBank/DDBJ databases">
        <authorList>
            <consortium name="Genoscope - CEA"/>
            <person name="William W."/>
        </authorList>
    </citation>
    <scope>NUCLEOTIDE SEQUENCE [LARGE SCALE GENOMIC DNA]</scope>
</reference>
<keyword evidence="3" id="KW-1185">Reference proteome</keyword>
<feature type="region of interest" description="Disordered" evidence="1">
    <location>
        <begin position="29"/>
        <end position="73"/>
    </location>
</feature>
<feature type="compositionally biased region" description="Acidic residues" evidence="1">
    <location>
        <begin position="98"/>
        <end position="110"/>
    </location>
</feature>
<name>A0ABN8ND34_9CNID</name>
<feature type="region of interest" description="Disordered" evidence="1">
    <location>
        <begin position="89"/>
        <end position="119"/>
    </location>
</feature>
<sequence>TKWKLSRKASKFAKAQPTDSTIFLRQTCLSDQSIRSAPDQTTTRDHQIRPPHQTTRSDHPTRPQTTILDYSASNHHSIPNLLKWYRSDGPCWTKPDNDDNDDDDDDGDVHDDDHDDRLH</sequence>
<protein>
    <submittedName>
        <fullName evidence="2">Uncharacterized protein</fullName>
    </submittedName>
</protein>
<accession>A0ABN8ND34</accession>
<evidence type="ECO:0000313" key="2">
    <source>
        <dbReference type="EMBL" id="CAH3046989.1"/>
    </source>
</evidence>
<organism evidence="2 3">
    <name type="scientific">Porites lobata</name>
    <dbReference type="NCBI Taxonomy" id="104759"/>
    <lineage>
        <taxon>Eukaryota</taxon>
        <taxon>Metazoa</taxon>
        <taxon>Cnidaria</taxon>
        <taxon>Anthozoa</taxon>
        <taxon>Hexacorallia</taxon>
        <taxon>Scleractinia</taxon>
        <taxon>Fungiina</taxon>
        <taxon>Poritidae</taxon>
        <taxon>Porites</taxon>
    </lineage>
</organism>
<gene>
    <name evidence="2" type="ORF">PLOB_00009967</name>
</gene>
<feature type="non-terminal residue" evidence="2">
    <location>
        <position position="1"/>
    </location>
</feature>
<dbReference type="Proteomes" id="UP001159405">
    <property type="component" value="Unassembled WGS sequence"/>
</dbReference>
<dbReference type="EMBL" id="CALNXK010000015">
    <property type="protein sequence ID" value="CAH3046989.1"/>
    <property type="molecule type" value="Genomic_DNA"/>
</dbReference>
<evidence type="ECO:0000256" key="1">
    <source>
        <dbReference type="SAM" id="MobiDB-lite"/>
    </source>
</evidence>
<feature type="compositionally biased region" description="Polar residues" evidence="1">
    <location>
        <begin position="29"/>
        <end position="41"/>
    </location>
</feature>
<proteinExistence type="predicted"/>